<dbReference type="AlphaFoldDB" id="A0AAQ3TUK1"/>
<sequence length="136" mass="15372">MPPPGYVGRAPAITGAAPLRRVQWDWDREKRSINQVGFLLEKIGLLRRRGLTGVLLVSTFIRRAVQPLRFRHFPMWEYTGAADPDRISGEELTSAEIRLRVIAITEGTLTVNFFGGPLALNHSIKEDLVSLFYRVV</sequence>
<evidence type="ECO:0000313" key="2">
    <source>
        <dbReference type="Proteomes" id="UP001341281"/>
    </source>
</evidence>
<protein>
    <submittedName>
        <fullName evidence="1">Uncharacterized protein</fullName>
    </submittedName>
</protein>
<accession>A0AAQ3TUK1</accession>
<dbReference type="EMBL" id="CP144750">
    <property type="protein sequence ID" value="WVZ79793.1"/>
    <property type="molecule type" value="Genomic_DNA"/>
</dbReference>
<keyword evidence="2" id="KW-1185">Reference proteome</keyword>
<reference evidence="1 2" key="1">
    <citation type="submission" date="2024-02" db="EMBL/GenBank/DDBJ databases">
        <title>High-quality chromosome-scale genome assembly of Pensacola bahiagrass (Paspalum notatum Flugge var. saurae).</title>
        <authorList>
            <person name="Vega J.M."/>
            <person name="Podio M."/>
            <person name="Orjuela J."/>
            <person name="Siena L.A."/>
            <person name="Pessino S.C."/>
            <person name="Combes M.C."/>
            <person name="Mariac C."/>
            <person name="Albertini E."/>
            <person name="Pupilli F."/>
            <person name="Ortiz J.P.A."/>
            <person name="Leblanc O."/>
        </authorList>
    </citation>
    <scope>NUCLEOTIDE SEQUENCE [LARGE SCALE GENOMIC DNA]</scope>
    <source>
        <strain evidence="1">R1</strain>
        <tissue evidence="1">Leaf</tissue>
    </source>
</reference>
<organism evidence="1 2">
    <name type="scientific">Paspalum notatum var. saurae</name>
    <dbReference type="NCBI Taxonomy" id="547442"/>
    <lineage>
        <taxon>Eukaryota</taxon>
        <taxon>Viridiplantae</taxon>
        <taxon>Streptophyta</taxon>
        <taxon>Embryophyta</taxon>
        <taxon>Tracheophyta</taxon>
        <taxon>Spermatophyta</taxon>
        <taxon>Magnoliopsida</taxon>
        <taxon>Liliopsida</taxon>
        <taxon>Poales</taxon>
        <taxon>Poaceae</taxon>
        <taxon>PACMAD clade</taxon>
        <taxon>Panicoideae</taxon>
        <taxon>Andropogonodae</taxon>
        <taxon>Paspaleae</taxon>
        <taxon>Paspalinae</taxon>
        <taxon>Paspalum</taxon>
    </lineage>
</organism>
<gene>
    <name evidence="1" type="ORF">U9M48_027329</name>
</gene>
<dbReference type="PANTHER" id="PTHR33026">
    <property type="entry name" value="OS06G0360600 PROTEIN"/>
    <property type="match status" value="1"/>
</dbReference>
<evidence type="ECO:0000313" key="1">
    <source>
        <dbReference type="EMBL" id="WVZ79793.1"/>
    </source>
</evidence>
<name>A0AAQ3TUK1_PASNO</name>
<dbReference type="Proteomes" id="UP001341281">
    <property type="component" value="Chromosome 06"/>
</dbReference>
<dbReference type="PANTHER" id="PTHR33026:SF7">
    <property type="entry name" value="OS03G0100275 PROTEIN"/>
    <property type="match status" value="1"/>
</dbReference>
<proteinExistence type="predicted"/>